<name>A0ABZ1NI55_9NOCA</name>
<dbReference type="Gene3D" id="3.30.565.10">
    <property type="entry name" value="Histidine kinase-like ATPase, C-terminal domain"/>
    <property type="match status" value="1"/>
</dbReference>
<keyword evidence="2" id="KW-0547">Nucleotide-binding</keyword>
<gene>
    <name evidence="2" type="ORF">OG308_07300</name>
</gene>
<feature type="region of interest" description="Disordered" evidence="1">
    <location>
        <begin position="481"/>
        <end position="502"/>
    </location>
</feature>
<evidence type="ECO:0000313" key="2">
    <source>
        <dbReference type="EMBL" id="WTY39530.1"/>
    </source>
</evidence>
<dbReference type="RefSeq" id="WP_405151495.1">
    <property type="nucleotide sequence ID" value="NZ_CP109527.1"/>
</dbReference>
<accession>A0ABZ1NI55</accession>
<sequence>MNGAGDPFGTAQLRAGVLAAWRDSPTRLREDSASEADLVAAGYRDRLLTELAQNAADAAAKAGVAGALTVRVLDGRLHVANTGAPLSVSGVHALTALRASGKADTTQVGRFGVGFTAVRSVGDEIEVRSTTGSLRFSRVATLNALHDTGIGIPDDLAAIAPPVLRLAWPVPTTPLAGTDTEIVVHLRDDIDATALLDAMRAEAPDLLLELPALQRIRIESDEFTSAITILATNQPADAIRSDATLSSVATAAASAGTATATVGTAAATDDAATVADETGTLSQLTITLPSGTRRTWWQYRTPRARWLLPLREGRPVATAPDVLRAPTRSDEELSLPSILVADIPMQPDRRRLLPGARLTELATGYADFARALPPRDRLVLVPTPGFARSEADALLREALITELRTNPWLPVCAARTAEPADSWDPMEPAPDHAEPGGTTGESAAPGGISASVGPDESTPVGKAVPDLMDLFAADEAEADGSHLTTTFGPGESAPYSDPFASAESSTYEPIAADSPCSTPTRASVFPDLTPELAAILAEITGPLVIPELSGRAGQDKLAVLDVHRLGPAALAELSSGLHREPRWWRRFYATLEPFVVDTRTAEEFGALAVPLTDGRLVTGPRTVVLDDQLTVAVPVHWARLVHPDATHPLLGRLGARSASSDDLLTDPALHDLLEHDPADPDTVAAVLQLAPYASAGSLPDWLGLLELPDDTGELSPADELLLPGAPLAEVLASDAPFGTVADTVVAEYGEQALRAIGVGWGFAVLTDPEPIGPDHDLDDEQSWWNSLSEDPRELTAVRDLDLVDEDRWPQALRHLLSEPRTRALLADRDGYTTWWLHRHAHIDGIPLGRLHHPDDNEFAGLLPVFAAIGIDGTDLDALRPALVRPDVMSAELAEELLDALADPSKSPAPEVIARTNARLAAAVAAGVLDPRELDLPEQIRALSGDVVDASTAMVLDQPCFGLVVPPQRLVVGDTAHAEALATLLDLPLVSEEISGEVLGTGRRSTWAAEPLGVVLRQLWSPRDSTGELVLHETLEVHLRGALSGTVRVPWWCEGDVVHVQVPRG</sequence>
<reference evidence="2 3" key="1">
    <citation type="submission" date="2022-10" db="EMBL/GenBank/DDBJ databases">
        <title>The complete genomes of actinobacterial strains from the NBC collection.</title>
        <authorList>
            <person name="Joergensen T.S."/>
            <person name="Alvarez Arevalo M."/>
            <person name="Sterndorff E.B."/>
            <person name="Faurdal D."/>
            <person name="Vuksanovic O."/>
            <person name="Mourched A.-S."/>
            <person name="Charusanti P."/>
            <person name="Shaw S."/>
            <person name="Blin K."/>
            <person name="Weber T."/>
        </authorList>
    </citation>
    <scope>NUCLEOTIDE SEQUENCE [LARGE SCALE GENOMIC DNA]</scope>
    <source>
        <strain evidence="2 3">NBC_01413</strain>
    </source>
</reference>
<evidence type="ECO:0000313" key="3">
    <source>
        <dbReference type="Proteomes" id="UP001621418"/>
    </source>
</evidence>
<dbReference type="EMBL" id="CP109527">
    <property type="protein sequence ID" value="WTY39530.1"/>
    <property type="molecule type" value="Genomic_DNA"/>
</dbReference>
<dbReference type="GO" id="GO:0005524">
    <property type="term" value="F:ATP binding"/>
    <property type="evidence" value="ECO:0007669"/>
    <property type="project" value="UniProtKB-KW"/>
</dbReference>
<feature type="region of interest" description="Disordered" evidence="1">
    <location>
        <begin position="419"/>
        <end position="462"/>
    </location>
</feature>
<evidence type="ECO:0000256" key="1">
    <source>
        <dbReference type="SAM" id="MobiDB-lite"/>
    </source>
</evidence>
<dbReference type="Proteomes" id="UP001621418">
    <property type="component" value="Chromosome"/>
</dbReference>
<dbReference type="InterPro" id="IPR036890">
    <property type="entry name" value="HATPase_C_sf"/>
</dbReference>
<keyword evidence="3" id="KW-1185">Reference proteome</keyword>
<protein>
    <submittedName>
        <fullName evidence="2">ATP-binding protein</fullName>
    </submittedName>
</protein>
<keyword evidence="2" id="KW-0067">ATP-binding</keyword>
<proteinExistence type="predicted"/>
<organism evidence="2 3">
    <name type="scientific">Nocardia salmonicida</name>
    <dbReference type="NCBI Taxonomy" id="53431"/>
    <lineage>
        <taxon>Bacteria</taxon>
        <taxon>Bacillati</taxon>
        <taxon>Actinomycetota</taxon>
        <taxon>Actinomycetes</taxon>
        <taxon>Mycobacteriales</taxon>
        <taxon>Nocardiaceae</taxon>
        <taxon>Nocardia</taxon>
    </lineage>
</organism>
<dbReference type="SUPFAM" id="SSF55874">
    <property type="entry name" value="ATPase domain of HSP90 chaperone/DNA topoisomerase II/histidine kinase"/>
    <property type="match status" value="1"/>
</dbReference>
<dbReference type="NCBIfam" id="NF047352">
    <property type="entry name" value="P_loop_sacsin"/>
    <property type="match status" value="1"/>
</dbReference>